<feature type="transmembrane region" description="Helical" evidence="1">
    <location>
        <begin position="44"/>
        <end position="65"/>
    </location>
</feature>
<protein>
    <recommendedName>
        <fullName evidence="2">YdbS-like PH domain-containing protein</fullName>
    </recommendedName>
</protein>
<keyword evidence="1" id="KW-0472">Membrane</keyword>
<evidence type="ECO:0000313" key="4">
    <source>
        <dbReference type="Proteomes" id="UP000050996"/>
    </source>
</evidence>
<comment type="caution">
    <text evidence="3">The sequence shown here is derived from an EMBL/GenBank/DDBJ whole genome shotgun (WGS) entry which is preliminary data.</text>
</comment>
<reference evidence="3 4" key="1">
    <citation type="submission" date="2015-09" db="EMBL/GenBank/DDBJ databases">
        <title>Genome sequencing project for genomic taxonomy and phylogenomics of Bacillus-like bacteria.</title>
        <authorList>
            <person name="Liu B."/>
            <person name="Wang J."/>
            <person name="Zhu Y."/>
            <person name="Liu G."/>
            <person name="Chen Q."/>
            <person name="Chen Z."/>
            <person name="Lan J."/>
            <person name="Che J."/>
            <person name="Ge C."/>
            <person name="Shi H."/>
            <person name="Pan Z."/>
            <person name="Liu X."/>
        </authorList>
    </citation>
    <scope>NUCLEOTIDE SEQUENCE [LARGE SCALE GENOMIC DNA]</scope>
    <source>
        <strain evidence="3 4">FJAT-18043</strain>
    </source>
</reference>
<feature type="transmembrane region" description="Helical" evidence="1">
    <location>
        <begin position="192"/>
        <end position="213"/>
    </location>
</feature>
<feature type="domain" description="YdbS-like PH" evidence="2">
    <location>
        <begin position="416"/>
        <end position="494"/>
    </location>
</feature>
<organism evidence="3 4">
    <name type="scientific">Cytobacillus solani</name>
    <dbReference type="NCBI Taxonomy" id="1637975"/>
    <lineage>
        <taxon>Bacteria</taxon>
        <taxon>Bacillati</taxon>
        <taxon>Bacillota</taxon>
        <taxon>Bacilli</taxon>
        <taxon>Bacillales</taxon>
        <taxon>Bacillaceae</taxon>
        <taxon>Cytobacillus</taxon>
    </lineage>
</organism>
<keyword evidence="1" id="KW-0812">Transmembrane</keyword>
<keyword evidence="4" id="KW-1185">Reference proteome</keyword>
<feature type="domain" description="YdbS-like PH" evidence="2">
    <location>
        <begin position="64"/>
        <end position="144"/>
    </location>
</feature>
<dbReference type="PIRSF" id="PIRSF026631">
    <property type="entry name" value="UCP026631"/>
    <property type="match status" value="1"/>
</dbReference>
<sequence>MIQAKRYNPLLMLFQLFNLIKNSIFFVVFLFVIKAGSDSAFIKYGKVIFILAFVITFISIIIKWFTTKYAFDNKSFYLYKGIFSKSERSIPFSKIQNINRHTALFHRIFRVTSISFETGIKGENASVKFEVVSRIEADRMEAHLSSTVHVDLPSIQESDANMETFPHEEDDSKVNSIRVLHFKPTKKDTLKASFTSFSFLLLIPLIASLYFKINDIFHVEEEAEGVISEILNSWWLVFGIIIFLVIASAAFGIVSTYLKYGKYEISSDFDRIYITKGVINETSFSISKEKVQAIEIKQSTLKRVFGLAEVKLTSAGGLGSEEDKHEINSLYPYLPIRRAYEIVSDILPTYEVTEKMDRLPKKSLWVRLLWPSWIWIITTAVLYYFKPAILNVEKAWWIISACLFVIIGVTRLLDFYNTRYVLNDRFVQFKKGSLTTTLFVSKREKVIEVRVSRNIIQKLLGLASIKTINRAKPVYHAGIEDVPQELANVFYKWYKGRKNEIKLE</sequence>
<evidence type="ECO:0000256" key="1">
    <source>
        <dbReference type="SAM" id="Phobius"/>
    </source>
</evidence>
<feature type="domain" description="YdbS-like PH" evidence="2">
    <location>
        <begin position="270"/>
        <end position="342"/>
    </location>
</feature>
<evidence type="ECO:0000259" key="2">
    <source>
        <dbReference type="Pfam" id="PF03703"/>
    </source>
</evidence>
<feature type="transmembrane region" description="Helical" evidence="1">
    <location>
        <begin position="233"/>
        <end position="258"/>
    </location>
</feature>
<dbReference type="RefSeq" id="WP_053478162.1">
    <property type="nucleotide sequence ID" value="NZ_CP041305.1"/>
</dbReference>
<gene>
    <name evidence="3" type="ORF">AN957_02065</name>
</gene>
<dbReference type="STRING" id="1637975.AN957_02065"/>
<feature type="transmembrane region" description="Helical" evidence="1">
    <location>
        <begin position="364"/>
        <end position="385"/>
    </location>
</feature>
<dbReference type="InterPro" id="IPR014529">
    <property type="entry name" value="UCP026631"/>
</dbReference>
<dbReference type="PATRIC" id="fig|1637975.4.peg.93"/>
<feature type="transmembrane region" description="Helical" evidence="1">
    <location>
        <begin position="397"/>
        <end position="416"/>
    </location>
</feature>
<proteinExistence type="predicted"/>
<dbReference type="Proteomes" id="UP000050996">
    <property type="component" value="Unassembled WGS sequence"/>
</dbReference>
<dbReference type="InterPro" id="IPR005182">
    <property type="entry name" value="YdbS-like_PH"/>
</dbReference>
<dbReference type="PANTHER" id="PTHR34473">
    <property type="entry name" value="UPF0699 TRANSMEMBRANE PROTEIN YDBS"/>
    <property type="match status" value="1"/>
</dbReference>
<dbReference type="PANTHER" id="PTHR34473:SF2">
    <property type="entry name" value="UPF0699 TRANSMEMBRANE PROTEIN YDBT"/>
    <property type="match status" value="1"/>
</dbReference>
<feature type="transmembrane region" description="Helical" evidence="1">
    <location>
        <begin position="12"/>
        <end position="32"/>
    </location>
</feature>
<dbReference type="AlphaFoldDB" id="A0A0Q3QIU6"/>
<dbReference type="EMBL" id="LJIX01000006">
    <property type="protein sequence ID" value="KQL17542.1"/>
    <property type="molecule type" value="Genomic_DNA"/>
</dbReference>
<evidence type="ECO:0000313" key="3">
    <source>
        <dbReference type="EMBL" id="KQL17542.1"/>
    </source>
</evidence>
<accession>A0A0Q3QIU6</accession>
<dbReference type="Pfam" id="PF03703">
    <property type="entry name" value="bPH_2"/>
    <property type="match status" value="3"/>
</dbReference>
<keyword evidence="1" id="KW-1133">Transmembrane helix</keyword>
<name>A0A0Q3QIU6_9BACI</name>